<dbReference type="AlphaFoldDB" id="A0A9W6RQV7"/>
<evidence type="ECO:0000313" key="1">
    <source>
        <dbReference type="EMBL" id="GLY78295.1"/>
    </source>
</evidence>
<dbReference type="RefSeq" id="WP_285629024.1">
    <property type="nucleotide sequence ID" value="NZ_BSTJ01000009.1"/>
</dbReference>
<sequence length="141" mass="15915">MPKYDQKSLTDAAENISYATNEAQAQYHEAGGSQYGSWPASTTLPPHETMSLLMMKNPDTMEYQTLDDFKPESWEVFLTKDFFTTFQTVYDSSQKAVRATVQQAGYGGYGLDRMAWSAKHVEDDNVTAVFKTLDKTQNRDG</sequence>
<comment type="caution">
    <text evidence="1">The sequence shown here is derived from an EMBL/GenBank/DDBJ whole genome shotgun (WGS) entry which is preliminary data.</text>
</comment>
<dbReference type="Proteomes" id="UP001165135">
    <property type="component" value="Unassembled WGS sequence"/>
</dbReference>
<protein>
    <submittedName>
        <fullName evidence="1">Uncharacterized protein</fullName>
    </submittedName>
</protein>
<accession>A0A9W6RQV7</accession>
<organism evidence="1 2">
    <name type="scientific">Actinoallomurus iriomotensis</name>
    <dbReference type="NCBI Taxonomy" id="478107"/>
    <lineage>
        <taxon>Bacteria</taxon>
        <taxon>Bacillati</taxon>
        <taxon>Actinomycetota</taxon>
        <taxon>Actinomycetes</taxon>
        <taxon>Streptosporangiales</taxon>
        <taxon>Thermomonosporaceae</taxon>
        <taxon>Actinoallomurus</taxon>
    </lineage>
</organism>
<reference evidence="1" key="1">
    <citation type="submission" date="2023-03" db="EMBL/GenBank/DDBJ databases">
        <title>Actinoallomurus iriomotensis NBRC 103681.</title>
        <authorList>
            <person name="Ichikawa N."/>
            <person name="Sato H."/>
            <person name="Tonouchi N."/>
        </authorList>
    </citation>
    <scope>NUCLEOTIDE SEQUENCE</scope>
    <source>
        <strain evidence="1">NBRC 103681</strain>
    </source>
</reference>
<proteinExistence type="predicted"/>
<evidence type="ECO:0000313" key="2">
    <source>
        <dbReference type="Proteomes" id="UP001165135"/>
    </source>
</evidence>
<dbReference type="EMBL" id="BSTJ01000009">
    <property type="protein sequence ID" value="GLY78295.1"/>
    <property type="molecule type" value="Genomic_DNA"/>
</dbReference>
<name>A0A9W6RQV7_9ACTN</name>
<gene>
    <name evidence="1" type="ORF">Airi01_065620</name>
</gene>